<evidence type="ECO:0000313" key="2">
    <source>
        <dbReference type="EMBL" id="MBB1486892.1"/>
    </source>
</evidence>
<dbReference type="GO" id="GO:0033194">
    <property type="term" value="P:response to hydroperoxide"/>
    <property type="evidence" value="ECO:0007669"/>
    <property type="project" value="TreeGrafter"/>
</dbReference>
<sequence>MKIVISPAKTLDFETAPVTEQFSQPDWLDDSQLLINELKHLSQADIATLMKLSDKLAALNMARFGSWSRPFTQDNAKQALLAFKGDVYTGLAAETFSEQDFVFAQQHLRILSGLYGLLKPLDLIQPYRLEMGTKFANQRGKDLYQFWGNKLTAALNQELAEQPEPVLINLASNEYFKAVKAKELQARIITPVFKDWKNGQYKMISFYAKKARGLMSAYIIKNQLTGPEQLKQFDLDGYYFSEEQSKGDQWCFLRDHEE</sequence>
<dbReference type="Proteomes" id="UP000565262">
    <property type="component" value="Unassembled WGS sequence"/>
</dbReference>
<keyword evidence="3" id="KW-1185">Reference proteome</keyword>
<comment type="caution">
    <text evidence="2">The sequence shown here is derived from an EMBL/GenBank/DDBJ whole genome shotgun (WGS) entry which is preliminary data.</text>
</comment>
<dbReference type="PANTHER" id="PTHR30283:SF4">
    <property type="entry name" value="PEROXIDE STRESS RESISTANCE PROTEIN YAAA"/>
    <property type="match status" value="1"/>
</dbReference>
<dbReference type="GO" id="GO:0005829">
    <property type="term" value="C:cytosol"/>
    <property type="evidence" value="ECO:0007669"/>
    <property type="project" value="TreeGrafter"/>
</dbReference>
<dbReference type="AlphaFoldDB" id="A0A839IQS1"/>
<dbReference type="RefSeq" id="WP_182808677.1">
    <property type="nucleotide sequence ID" value="NZ_JACJFM010000010.1"/>
</dbReference>
<organism evidence="2 3">
    <name type="scientific">Oceanospirillum sediminis</name>
    <dbReference type="NCBI Taxonomy" id="2760088"/>
    <lineage>
        <taxon>Bacteria</taxon>
        <taxon>Pseudomonadati</taxon>
        <taxon>Pseudomonadota</taxon>
        <taxon>Gammaproteobacteria</taxon>
        <taxon>Oceanospirillales</taxon>
        <taxon>Oceanospirillaceae</taxon>
        <taxon>Oceanospirillum</taxon>
    </lineage>
</organism>
<comment type="similarity">
    <text evidence="1">Belongs to the UPF0246 family.</text>
</comment>
<dbReference type="NCBIfam" id="NF002541">
    <property type="entry name" value="PRK02101.1-1"/>
    <property type="match status" value="1"/>
</dbReference>
<protein>
    <recommendedName>
        <fullName evidence="1">UPF0246 protein H4O21_09745</fullName>
    </recommendedName>
</protein>
<dbReference type="HAMAP" id="MF_00652">
    <property type="entry name" value="UPF0246"/>
    <property type="match status" value="1"/>
</dbReference>
<dbReference type="InterPro" id="IPR005583">
    <property type="entry name" value="YaaA"/>
</dbReference>
<dbReference type="EMBL" id="JACJFM010000010">
    <property type="protein sequence ID" value="MBB1486892.1"/>
    <property type="molecule type" value="Genomic_DNA"/>
</dbReference>
<dbReference type="PANTHER" id="PTHR30283">
    <property type="entry name" value="PEROXIDE STRESS RESPONSE PROTEIN YAAA"/>
    <property type="match status" value="1"/>
</dbReference>
<evidence type="ECO:0000313" key="3">
    <source>
        <dbReference type="Proteomes" id="UP000565262"/>
    </source>
</evidence>
<accession>A0A839IQS1</accession>
<dbReference type="NCBIfam" id="NF002542">
    <property type="entry name" value="PRK02101.1-3"/>
    <property type="match status" value="1"/>
</dbReference>
<name>A0A839IQS1_9GAMM</name>
<reference evidence="2 3" key="1">
    <citation type="submission" date="2020-08" db="EMBL/GenBank/DDBJ databases">
        <title>Oceanospirillum sp. nov. isolated from marine sediment.</title>
        <authorList>
            <person name="Ji X."/>
        </authorList>
    </citation>
    <scope>NUCLEOTIDE SEQUENCE [LARGE SCALE GENOMIC DNA]</scope>
    <source>
        <strain evidence="2 3">D5</strain>
    </source>
</reference>
<evidence type="ECO:0000256" key="1">
    <source>
        <dbReference type="HAMAP-Rule" id="MF_00652"/>
    </source>
</evidence>
<gene>
    <name evidence="2" type="primary">yaaA</name>
    <name evidence="2" type="ORF">H4O21_09745</name>
</gene>
<dbReference type="Pfam" id="PF03883">
    <property type="entry name" value="H2O2_YaaD"/>
    <property type="match status" value="1"/>
</dbReference>
<proteinExistence type="inferred from homology"/>